<feature type="non-terminal residue" evidence="2">
    <location>
        <position position="167"/>
    </location>
</feature>
<dbReference type="EMBL" id="AUZZ01008864">
    <property type="protein sequence ID" value="EQD36045.1"/>
    <property type="molecule type" value="Genomic_DNA"/>
</dbReference>
<protein>
    <submittedName>
        <fullName evidence="2">Major facilitator superfamily MFS_1</fullName>
    </submittedName>
</protein>
<feature type="transmembrane region" description="Helical" evidence="1">
    <location>
        <begin position="57"/>
        <end position="76"/>
    </location>
</feature>
<accession>T1A2H7</accession>
<reference evidence="2" key="2">
    <citation type="journal article" date="2014" name="ISME J.">
        <title>Microbial stratification in low pH oxic and suboxic macroscopic growths along an acid mine drainage.</title>
        <authorList>
            <person name="Mendez-Garcia C."/>
            <person name="Mesa V."/>
            <person name="Sprenger R.R."/>
            <person name="Richter M."/>
            <person name="Diez M.S."/>
            <person name="Solano J."/>
            <person name="Bargiela R."/>
            <person name="Golyshina O.V."/>
            <person name="Manteca A."/>
            <person name="Ramos J.L."/>
            <person name="Gallego J.R."/>
            <person name="Llorente I."/>
            <person name="Martins Dos Santos V.A."/>
            <person name="Jensen O.N."/>
            <person name="Pelaez A.I."/>
            <person name="Sanchez J."/>
            <person name="Ferrer M."/>
        </authorList>
    </citation>
    <scope>NUCLEOTIDE SEQUENCE</scope>
</reference>
<keyword evidence="1" id="KW-1133">Transmembrane helix</keyword>
<feature type="transmembrane region" description="Helical" evidence="1">
    <location>
        <begin position="97"/>
        <end position="118"/>
    </location>
</feature>
<feature type="transmembrane region" description="Helical" evidence="1">
    <location>
        <begin position="138"/>
        <end position="158"/>
    </location>
</feature>
<feature type="transmembrane region" description="Helical" evidence="1">
    <location>
        <begin position="29"/>
        <end position="51"/>
    </location>
</feature>
<organism evidence="2">
    <name type="scientific">mine drainage metagenome</name>
    <dbReference type="NCBI Taxonomy" id="410659"/>
    <lineage>
        <taxon>unclassified sequences</taxon>
        <taxon>metagenomes</taxon>
        <taxon>ecological metagenomes</taxon>
    </lineage>
</organism>
<keyword evidence="1" id="KW-0472">Membrane</keyword>
<dbReference type="InterPro" id="IPR036259">
    <property type="entry name" value="MFS_trans_sf"/>
</dbReference>
<proteinExistence type="predicted"/>
<gene>
    <name evidence="2" type="ORF">B2A_12290</name>
</gene>
<name>T1A2H7_9ZZZZ</name>
<dbReference type="AlphaFoldDB" id="T1A2H7"/>
<dbReference type="SUPFAM" id="SSF103473">
    <property type="entry name" value="MFS general substrate transporter"/>
    <property type="match status" value="1"/>
</dbReference>
<dbReference type="Gene3D" id="1.20.1250.20">
    <property type="entry name" value="MFS general substrate transporter like domains"/>
    <property type="match status" value="1"/>
</dbReference>
<keyword evidence="1" id="KW-0812">Transmembrane</keyword>
<comment type="caution">
    <text evidence="2">The sequence shown here is derived from an EMBL/GenBank/DDBJ whole genome shotgun (WGS) entry which is preliminary data.</text>
</comment>
<sequence>MGALFSQPPRRALLVNVTPPESRGRAFGVLHALDIGGGMLSAMIALLALWWHIAIGTVMLSAVVPLLVSTTLLFFVQRTEVYPSRTSGAVFAGLPTPAPRAMLIALLVSATLYGFSFYNLGFPILSAVAGHARMGYEWGVLAYVVYLGVSAVSGYALGARSSSPVRS</sequence>
<evidence type="ECO:0000313" key="2">
    <source>
        <dbReference type="EMBL" id="EQD36045.1"/>
    </source>
</evidence>
<evidence type="ECO:0000256" key="1">
    <source>
        <dbReference type="SAM" id="Phobius"/>
    </source>
</evidence>
<reference evidence="2" key="1">
    <citation type="submission" date="2013-08" db="EMBL/GenBank/DDBJ databases">
        <authorList>
            <person name="Mendez C."/>
            <person name="Richter M."/>
            <person name="Ferrer M."/>
            <person name="Sanchez J."/>
        </authorList>
    </citation>
    <scope>NUCLEOTIDE SEQUENCE</scope>
</reference>